<name>A0ABC8AEW3_XYLFS</name>
<gene>
    <name evidence="1" type="ORF">XFHB_08390</name>
</gene>
<dbReference type="RefSeq" id="WP_046420352.1">
    <property type="nucleotide sequence ID" value="NZ_CP009885.1"/>
</dbReference>
<dbReference type="KEGG" id="xfh:XFHB_08390"/>
<proteinExistence type="predicted"/>
<evidence type="ECO:0008006" key="3">
    <source>
        <dbReference type="Google" id="ProtNLM"/>
    </source>
</evidence>
<dbReference type="EMBL" id="CP009885">
    <property type="protein sequence ID" value="ALR06857.1"/>
    <property type="molecule type" value="Genomic_DNA"/>
</dbReference>
<sequence>MIRSDYQSYLGKLKKYFRDFGVDYSVFSEEELGAKFYLYSDWMIELECEKFGSGVTVVIRHPEIGRKDGYAIWILMKAFESLKGKSYGDPSVENQIRFLVEEKELIFQYPSFYEAEYTRINDVH</sequence>
<organism evidence="1 2">
    <name type="scientific">Xylella fastidiosa</name>
    <dbReference type="NCBI Taxonomy" id="2371"/>
    <lineage>
        <taxon>Bacteria</taxon>
        <taxon>Pseudomonadati</taxon>
        <taxon>Pseudomonadota</taxon>
        <taxon>Gammaproteobacteria</taxon>
        <taxon>Lysobacterales</taxon>
        <taxon>Lysobacteraceae</taxon>
        <taxon>Xylella</taxon>
    </lineage>
</organism>
<protein>
    <recommendedName>
        <fullName evidence="3">Immunity protein 63 domain-containing protein</fullName>
    </recommendedName>
</protein>
<evidence type="ECO:0000313" key="2">
    <source>
        <dbReference type="Proteomes" id="UP000196980"/>
    </source>
</evidence>
<dbReference type="AlphaFoldDB" id="A0ABC8AEW3"/>
<dbReference type="Proteomes" id="UP000196980">
    <property type="component" value="Chromosome"/>
</dbReference>
<accession>A0ABC8AEW3</accession>
<evidence type="ECO:0000313" key="1">
    <source>
        <dbReference type="EMBL" id="ALR06857.1"/>
    </source>
</evidence>
<reference evidence="2" key="1">
    <citation type="submission" date="2014-11" db="EMBL/GenBank/DDBJ databases">
        <title>Xylella fastidiosa Hib4 Genome Sequencing.</title>
        <authorList>
            <person name="Pierry P.M."/>
            <person name="da Silva A.M."/>
        </authorList>
    </citation>
    <scope>NUCLEOTIDE SEQUENCE [LARGE SCALE GENOMIC DNA]</scope>
    <source>
        <strain evidence="2">Hib4</strain>
    </source>
</reference>